<evidence type="ECO:0000256" key="4">
    <source>
        <dbReference type="PIRNR" id="PIRNR006707"/>
    </source>
</evidence>
<reference evidence="6" key="1">
    <citation type="journal article" date="2019" name="Int. J. Syst. Evol. Microbiol.">
        <title>The Global Catalogue of Microorganisms (GCM) 10K type strain sequencing project: providing services to taxonomists for standard genome sequencing and annotation.</title>
        <authorList>
            <consortium name="The Broad Institute Genomics Platform"/>
            <consortium name="The Broad Institute Genome Sequencing Center for Infectious Disease"/>
            <person name="Wu L."/>
            <person name="Ma J."/>
        </authorList>
    </citation>
    <scope>NUCLEOTIDE SEQUENCE [LARGE SCALE GENOMIC DNA]</scope>
    <source>
        <strain evidence="6">CCM 8725</strain>
    </source>
</reference>
<dbReference type="RefSeq" id="WP_209994109.1">
    <property type="nucleotide sequence ID" value="NZ_JBHSVQ010000001.1"/>
</dbReference>
<dbReference type="InterPro" id="IPR052362">
    <property type="entry name" value="HTH-GbsR_regulator"/>
</dbReference>
<dbReference type="Gene3D" id="1.10.10.10">
    <property type="entry name" value="Winged helix-like DNA-binding domain superfamily/Winged helix DNA-binding domain"/>
    <property type="match status" value="1"/>
</dbReference>
<keyword evidence="1 4" id="KW-0805">Transcription regulation</keyword>
<proteinExistence type="inferred from homology"/>
<keyword evidence="2 4" id="KW-0238">DNA-binding</keyword>
<dbReference type="Proteomes" id="UP001597448">
    <property type="component" value="Unassembled WGS sequence"/>
</dbReference>
<protein>
    <recommendedName>
        <fullName evidence="4">HTH-type transcriptional regulator</fullName>
    </recommendedName>
</protein>
<dbReference type="InterPro" id="IPR036390">
    <property type="entry name" value="WH_DNA-bd_sf"/>
</dbReference>
<gene>
    <name evidence="5" type="ORF">ACFSX3_30265</name>
</gene>
<dbReference type="InterPro" id="IPR036388">
    <property type="entry name" value="WH-like_DNA-bd_sf"/>
</dbReference>
<dbReference type="PIRSF" id="PIRSF006707">
    <property type="entry name" value="MJ1563"/>
    <property type="match status" value="1"/>
</dbReference>
<dbReference type="SUPFAM" id="SSF46785">
    <property type="entry name" value="Winged helix' DNA-binding domain"/>
    <property type="match status" value="1"/>
</dbReference>
<dbReference type="PANTHER" id="PTHR38465:SF1">
    <property type="entry name" value="HTH-TYPE TRANSCRIPTIONAL REGULATOR MJ1563-RELATED"/>
    <property type="match status" value="1"/>
</dbReference>
<accession>A0ABW5FGP2</accession>
<sequence length="192" mass="21788">MKQAAFGGDNPHRSPREQLLGPMIDAIAQTMDLYGANYSFGQLYGVMFFEDKPMTLEEMKQVMNMSKSNMSYGVRSLIASRMVTKLPEKRERKELYAAETDFFEAFRNFFTLKLQREIDVMQEAMGAAVPELRALIDAADTPEEERQACLRDLEKLEHAAEYYAWLQRFVSGLAEGEIFGGELPGGGAEYKL</sequence>
<dbReference type="EMBL" id="JBHUKY010000081">
    <property type="protein sequence ID" value="MFD2414148.1"/>
    <property type="molecule type" value="Genomic_DNA"/>
</dbReference>
<comment type="similarity">
    <text evidence="4">Belongs to the GbsR family.</text>
</comment>
<organism evidence="5 6">
    <name type="scientific">Paenibacillus rhizoplanae</name>
    <dbReference type="NCBI Taxonomy" id="1917181"/>
    <lineage>
        <taxon>Bacteria</taxon>
        <taxon>Bacillati</taxon>
        <taxon>Bacillota</taxon>
        <taxon>Bacilli</taxon>
        <taxon>Bacillales</taxon>
        <taxon>Paenibacillaceae</taxon>
        <taxon>Paenibacillus</taxon>
    </lineage>
</organism>
<dbReference type="PANTHER" id="PTHR38465">
    <property type="entry name" value="HTH-TYPE TRANSCRIPTIONAL REGULATOR MJ1563-RELATED"/>
    <property type="match status" value="1"/>
</dbReference>
<name>A0ABW5FGP2_9BACL</name>
<evidence type="ECO:0000256" key="1">
    <source>
        <dbReference type="ARBA" id="ARBA00023015"/>
    </source>
</evidence>
<dbReference type="InterPro" id="IPR026282">
    <property type="entry name" value="MJ1563"/>
</dbReference>
<evidence type="ECO:0000313" key="6">
    <source>
        <dbReference type="Proteomes" id="UP001597448"/>
    </source>
</evidence>
<comment type="caution">
    <text evidence="5">The sequence shown here is derived from an EMBL/GenBank/DDBJ whole genome shotgun (WGS) entry which is preliminary data.</text>
</comment>
<evidence type="ECO:0000313" key="5">
    <source>
        <dbReference type="EMBL" id="MFD2414148.1"/>
    </source>
</evidence>
<evidence type="ECO:0000256" key="3">
    <source>
        <dbReference type="ARBA" id="ARBA00023163"/>
    </source>
</evidence>
<keyword evidence="6" id="KW-1185">Reference proteome</keyword>
<keyword evidence="3 4" id="KW-0804">Transcription</keyword>
<evidence type="ECO:0000256" key="2">
    <source>
        <dbReference type="ARBA" id="ARBA00023125"/>
    </source>
</evidence>